<gene>
    <name evidence="2" type="ORF">NQ315_007318</name>
</gene>
<accession>A0AAV8WCW0</accession>
<protein>
    <recommendedName>
        <fullName evidence="1">Tubulin epsilon and delta complex protein 1 domain-containing protein</fullName>
    </recommendedName>
</protein>
<dbReference type="Pfam" id="PF14970">
    <property type="entry name" value="TEDC1"/>
    <property type="match status" value="1"/>
</dbReference>
<dbReference type="AlphaFoldDB" id="A0AAV8WCW0"/>
<dbReference type="PANTHER" id="PTHR35076:SF1">
    <property type="entry name" value="TUBULIN EPSILON AND DELTA COMPLEX PROTEIN 1"/>
    <property type="match status" value="1"/>
</dbReference>
<name>A0AAV8WCW0_9CUCU</name>
<comment type="caution">
    <text evidence="2">The sequence shown here is derived from an EMBL/GenBank/DDBJ whole genome shotgun (WGS) entry which is preliminary data.</text>
</comment>
<dbReference type="InterPro" id="IPR043535">
    <property type="entry name" value="TEDC1"/>
</dbReference>
<dbReference type="EMBL" id="JANEYG010000003">
    <property type="protein sequence ID" value="KAJ8924520.1"/>
    <property type="molecule type" value="Genomic_DNA"/>
</dbReference>
<dbReference type="InterPro" id="IPR027996">
    <property type="entry name" value="TEDC1_dom"/>
</dbReference>
<dbReference type="Proteomes" id="UP001159042">
    <property type="component" value="Unassembled WGS sequence"/>
</dbReference>
<sequence>MSSEIKHVIGLLCKQLNMILDLNLKPEHFRLAKFDKNDENVIPLLWTTLSLLTVKDKHPDFNKIKNHMKTLNHTSEMFYCLPEDGSTGSRELLIAIAFIVAKNLPNLINEEIKYSPLDDYCSLIDAQNIQVSIPQVPDCMDKDSMKNYIMWLKGKTQQNNRMTEEYKNQTTKIYEKLNGLLNIKSRGKLSLNEVLALSSSKYSKEFLEKNCAYHRPVGLLSGMDQERKSVLEVDGKSEYSVYKNIFV</sequence>
<organism evidence="2 3">
    <name type="scientific">Exocentrus adspersus</name>
    <dbReference type="NCBI Taxonomy" id="1586481"/>
    <lineage>
        <taxon>Eukaryota</taxon>
        <taxon>Metazoa</taxon>
        <taxon>Ecdysozoa</taxon>
        <taxon>Arthropoda</taxon>
        <taxon>Hexapoda</taxon>
        <taxon>Insecta</taxon>
        <taxon>Pterygota</taxon>
        <taxon>Neoptera</taxon>
        <taxon>Endopterygota</taxon>
        <taxon>Coleoptera</taxon>
        <taxon>Polyphaga</taxon>
        <taxon>Cucujiformia</taxon>
        <taxon>Chrysomeloidea</taxon>
        <taxon>Cerambycidae</taxon>
        <taxon>Lamiinae</taxon>
        <taxon>Acanthocinini</taxon>
        <taxon>Exocentrus</taxon>
    </lineage>
</organism>
<evidence type="ECO:0000259" key="1">
    <source>
        <dbReference type="Pfam" id="PF14970"/>
    </source>
</evidence>
<dbReference type="PANTHER" id="PTHR35076">
    <property type="entry name" value="TUBULIN EPSILON AND DELTA COMPLEX PROTEIN 1"/>
    <property type="match status" value="1"/>
</dbReference>
<proteinExistence type="predicted"/>
<reference evidence="2 3" key="1">
    <citation type="journal article" date="2023" name="Insect Mol. Biol.">
        <title>Genome sequencing provides insights into the evolution of gene families encoding plant cell wall-degrading enzymes in longhorned beetles.</title>
        <authorList>
            <person name="Shin N.R."/>
            <person name="Okamura Y."/>
            <person name="Kirsch R."/>
            <person name="Pauchet Y."/>
        </authorList>
    </citation>
    <scope>NUCLEOTIDE SEQUENCE [LARGE SCALE GENOMIC DNA]</scope>
    <source>
        <strain evidence="2">EAD_L_NR</strain>
    </source>
</reference>
<evidence type="ECO:0000313" key="2">
    <source>
        <dbReference type="EMBL" id="KAJ8924520.1"/>
    </source>
</evidence>
<feature type="domain" description="Tubulin epsilon and delta complex protein 1" evidence="1">
    <location>
        <begin position="75"/>
        <end position="197"/>
    </location>
</feature>
<keyword evidence="3" id="KW-1185">Reference proteome</keyword>
<evidence type="ECO:0000313" key="3">
    <source>
        <dbReference type="Proteomes" id="UP001159042"/>
    </source>
</evidence>